<protein>
    <submittedName>
        <fullName evidence="1">Uncharacterized protein</fullName>
    </submittedName>
</protein>
<dbReference type="AlphaFoldDB" id="A0A484CUK9"/>
<comment type="caution">
    <text evidence="1">The sequence shown here is derived from an EMBL/GenBank/DDBJ whole genome shotgun (WGS) entry which is preliminary data.</text>
</comment>
<dbReference type="STRING" id="8167.A0A484CUK9"/>
<gene>
    <name evidence="1" type="ORF">EPR50_G00132670</name>
</gene>
<keyword evidence="2" id="KW-1185">Reference proteome</keyword>
<accession>A0A484CUK9</accession>
<reference evidence="1 2" key="1">
    <citation type="submission" date="2019-01" db="EMBL/GenBank/DDBJ databases">
        <title>A chromosome-scale genome assembly of the yellow perch, Perca flavescens.</title>
        <authorList>
            <person name="Feron R."/>
            <person name="Morvezen R."/>
            <person name="Bestin A."/>
            <person name="Haffray P."/>
            <person name="Klopp C."/>
            <person name="Zahm M."/>
            <person name="Cabau C."/>
            <person name="Roques C."/>
            <person name="Donnadieu C."/>
            <person name="Bouchez O."/>
            <person name="Christie M."/>
            <person name="Larson W."/>
            <person name="Guiguen Y."/>
        </authorList>
    </citation>
    <scope>NUCLEOTIDE SEQUENCE [LARGE SCALE GENOMIC DNA]</scope>
    <source>
        <strain evidence="1">YP-PL-M2</strain>
        <tissue evidence="1">Blood</tissue>
    </source>
</reference>
<organism evidence="1 2">
    <name type="scientific">Perca flavescens</name>
    <name type="common">American yellow perch</name>
    <name type="synonym">Morone flavescens</name>
    <dbReference type="NCBI Taxonomy" id="8167"/>
    <lineage>
        <taxon>Eukaryota</taxon>
        <taxon>Metazoa</taxon>
        <taxon>Chordata</taxon>
        <taxon>Craniata</taxon>
        <taxon>Vertebrata</taxon>
        <taxon>Euteleostomi</taxon>
        <taxon>Actinopterygii</taxon>
        <taxon>Neopterygii</taxon>
        <taxon>Teleostei</taxon>
        <taxon>Neoteleostei</taxon>
        <taxon>Acanthomorphata</taxon>
        <taxon>Eupercaria</taxon>
        <taxon>Perciformes</taxon>
        <taxon>Percoidei</taxon>
        <taxon>Percidae</taxon>
        <taxon>Percinae</taxon>
        <taxon>Perca</taxon>
    </lineage>
</organism>
<evidence type="ECO:0000313" key="2">
    <source>
        <dbReference type="Proteomes" id="UP000295070"/>
    </source>
</evidence>
<sequence>METDSVALGDVESLHGGLSLLDPLVDRILVDTVSQQQGWLRVYGKRHTHTGRKEVGVGADSRHVSYPLRSLLGVLAGRLVWRKSQVTLTTAGQG</sequence>
<name>A0A484CUK9_PERFV</name>
<dbReference type="Proteomes" id="UP000295070">
    <property type="component" value="Chromosome 12"/>
</dbReference>
<dbReference type="EMBL" id="SCKG01000012">
    <property type="protein sequence ID" value="TDH06383.1"/>
    <property type="molecule type" value="Genomic_DNA"/>
</dbReference>
<proteinExistence type="predicted"/>
<evidence type="ECO:0000313" key="1">
    <source>
        <dbReference type="EMBL" id="TDH06383.1"/>
    </source>
</evidence>